<evidence type="ECO:0000256" key="8">
    <source>
        <dbReference type="ARBA" id="ARBA00023049"/>
    </source>
</evidence>
<dbReference type="InterPro" id="IPR010161">
    <property type="entry name" value="Peptidase_M20B"/>
</dbReference>
<dbReference type="Gene3D" id="3.30.70.360">
    <property type="match status" value="1"/>
</dbReference>
<comment type="cofactor">
    <cofactor evidence="11">
        <name>Zn(2+)</name>
        <dbReference type="ChEBI" id="CHEBI:29105"/>
    </cofactor>
    <text evidence="11">Binds 2 Zn(2+) ions per subunit.</text>
</comment>
<dbReference type="SUPFAM" id="SSF55031">
    <property type="entry name" value="Bacterial exopeptidase dimerisation domain"/>
    <property type="match status" value="1"/>
</dbReference>
<feature type="active site" description="Proton acceptor" evidence="10">
    <location>
        <position position="178"/>
    </location>
</feature>
<proteinExistence type="inferred from homology"/>
<evidence type="ECO:0000256" key="11">
    <source>
        <dbReference type="PIRSR" id="PIRSR037215-2"/>
    </source>
</evidence>
<protein>
    <recommendedName>
        <fullName evidence="9">Peptidase T</fullName>
        <ecNumber evidence="9">3.4.11.4</ecNumber>
    </recommendedName>
</protein>
<feature type="binding site" evidence="11">
    <location>
        <position position="144"/>
    </location>
    <ligand>
        <name>Zn(2+)</name>
        <dbReference type="ChEBI" id="CHEBI:29105"/>
        <label>1</label>
    </ligand>
</feature>
<dbReference type="InterPro" id="IPR002933">
    <property type="entry name" value="Peptidase_M20"/>
</dbReference>
<dbReference type="OrthoDB" id="9804934at2"/>
<keyword evidence="6 13" id="KW-0378">Hydrolase</keyword>
<keyword evidence="14" id="KW-1185">Reference proteome</keyword>
<evidence type="ECO:0000256" key="1">
    <source>
        <dbReference type="ARBA" id="ARBA00000870"/>
    </source>
</evidence>
<comment type="catalytic activity">
    <reaction evidence="1">
        <text>Release of the N-terminal residue from a tripeptide.</text>
        <dbReference type="EC" id="3.4.11.4"/>
    </reaction>
</comment>
<keyword evidence="3 13" id="KW-0031">Aminopeptidase</keyword>
<feature type="domain" description="Peptidase M20 dimerisation" evidence="12">
    <location>
        <begin position="211"/>
        <end position="311"/>
    </location>
</feature>
<dbReference type="STRING" id="1423758.FC41_GL000514"/>
<keyword evidence="4" id="KW-0645">Protease</keyword>
<dbReference type="eggNOG" id="COG2195">
    <property type="taxonomic scope" value="Bacteria"/>
</dbReference>
<evidence type="ECO:0000256" key="10">
    <source>
        <dbReference type="PIRSR" id="PIRSR037215-1"/>
    </source>
</evidence>
<dbReference type="NCBIfam" id="NF009920">
    <property type="entry name" value="PRK13381.1"/>
    <property type="match status" value="1"/>
</dbReference>
<evidence type="ECO:0000256" key="5">
    <source>
        <dbReference type="ARBA" id="ARBA00022723"/>
    </source>
</evidence>
<dbReference type="NCBIfam" id="TIGR01882">
    <property type="entry name" value="peptidase-T"/>
    <property type="match status" value="1"/>
</dbReference>
<dbReference type="GeneID" id="82846727"/>
<evidence type="ECO:0000256" key="7">
    <source>
        <dbReference type="ARBA" id="ARBA00022833"/>
    </source>
</evidence>
<dbReference type="EC" id="3.4.11.4" evidence="9"/>
<organism evidence="13 14">
    <name type="scientific">Lactobacillus hominis DSM 23910 = CRBIP 24.179</name>
    <dbReference type="NCBI Taxonomy" id="1423758"/>
    <lineage>
        <taxon>Bacteria</taxon>
        <taxon>Bacillati</taxon>
        <taxon>Bacillota</taxon>
        <taxon>Bacilli</taxon>
        <taxon>Lactobacillales</taxon>
        <taxon>Lactobacillaceae</taxon>
        <taxon>Lactobacillus</taxon>
    </lineage>
</organism>
<dbReference type="SUPFAM" id="SSF53187">
    <property type="entry name" value="Zn-dependent exopeptidases"/>
    <property type="match status" value="1"/>
</dbReference>
<dbReference type="InterPro" id="IPR011650">
    <property type="entry name" value="Peptidase_M20_dimer"/>
</dbReference>
<feature type="active site" evidence="10">
    <location>
        <position position="86"/>
    </location>
</feature>
<dbReference type="PANTHER" id="PTHR42994:SF1">
    <property type="entry name" value="PEPTIDASE T"/>
    <property type="match status" value="1"/>
</dbReference>
<keyword evidence="8" id="KW-0482">Metalloprotease</keyword>
<evidence type="ECO:0000313" key="14">
    <source>
        <dbReference type="Proteomes" id="UP000009320"/>
    </source>
</evidence>
<feature type="binding site" evidence="11">
    <location>
        <position position="84"/>
    </location>
    <ligand>
        <name>Zn(2+)</name>
        <dbReference type="ChEBI" id="CHEBI:29105"/>
        <label>1</label>
    </ligand>
</feature>
<dbReference type="InterPro" id="IPR036264">
    <property type="entry name" value="Bact_exopeptidase_dim_dom"/>
</dbReference>
<dbReference type="Pfam" id="PF01546">
    <property type="entry name" value="Peptidase_M20"/>
    <property type="match status" value="1"/>
</dbReference>
<dbReference type="InterPro" id="IPR001261">
    <property type="entry name" value="ArgE/DapE_CS"/>
</dbReference>
<dbReference type="PIRSF" id="PIRSF037215">
    <property type="entry name" value="Peptidase_M20B"/>
    <property type="match status" value="1"/>
</dbReference>
<evidence type="ECO:0000256" key="3">
    <source>
        <dbReference type="ARBA" id="ARBA00022438"/>
    </source>
</evidence>
<evidence type="ECO:0000256" key="2">
    <source>
        <dbReference type="ARBA" id="ARBA00009692"/>
    </source>
</evidence>
<comment type="caution">
    <text evidence="13">The sequence shown here is derived from an EMBL/GenBank/DDBJ whole genome shotgun (WGS) entry which is preliminary data.</text>
</comment>
<feature type="binding site" evidence="11">
    <location>
        <position position="383"/>
    </location>
    <ligand>
        <name>Zn(2+)</name>
        <dbReference type="ChEBI" id="CHEBI:29105"/>
        <label>2</label>
    </ligand>
</feature>
<evidence type="ECO:0000313" key="13">
    <source>
        <dbReference type="EMBL" id="CCI81460.1"/>
    </source>
</evidence>
<keyword evidence="5 11" id="KW-0479">Metal-binding</keyword>
<gene>
    <name evidence="13" type="ORF">BN55_08115</name>
</gene>
<dbReference type="Proteomes" id="UP000009320">
    <property type="component" value="Unassembled WGS sequence"/>
</dbReference>
<evidence type="ECO:0000256" key="6">
    <source>
        <dbReference type="ARBA" id="ARBA00022801"/>
    </source>
</evidence>
<dbReference type="PANTHER" id="PTHR42994">
    <property type="entry name" value="PEPTIDASE T"/>
    <property type="match status" value="1"/>
</dbReference>
<feature type="binding site" evidence="11">
    <location>
        <position position="201"/>
    </location>
    <ligand>
        <name>Zn(2+)</name>
        <dbReference type="ChEBI" id="CHEBI:29105"/>
        <label>1</label>
    </ligand>
</feature>
<dbReference type="AlphaFoldDB" id="I7KGR2"/>
<dbReference type="Gene3D" id="3.40.630.10">
    <property type="entry name" value="Zn peptidases"/>
    <property type="match status" value="1"/>
</dbReference>
<dbReference type="GO" id="GO:0006518">
    <property type="term" value="P:peptide metabolic process"/>
    <property type="evidence" value="ECO:0007669"/>
    <property type="project" value="InterPro"/>
</dbReference>
<dbReference type="GO" id="GO:0045148">
    <property type="term" value="F:tripeptide aminopeptidase activity"/>
    <property type="evidence" value="ECO:0007669"/>
    <property type="project" value="UniProtKB-UniRule"/>
</dbReference>
<dbReference type="NCBIfam" id="NF003976">
    <property type="entry name" value="PRK05469.1"/>
    <property type="match status" value="1"/>
</dbReference>
<comment type="similarity">
    <text evidence="2">Belongs to the peptidase M20B family.</text>
</comment>
<dbReference type="GO" id="GO:0008270">
    <property type="term" value="F:zinc ion binding"/>
    <property type="evidence" value="ECO:0007669"/>
    <property type="project" value="InterPro"/>
</dbReference>
<dbReference type="PROSITE" id="PS00758">
    <property type="entry name" value="ARGE_DAPE_CPG2_1"/>
    <property type="match status" value="1"/>
</dbReference>
<keyword evidence="7 11" id="KW-0862">Zinc</keyword>
<accession>I7KGR2</accession>
<feature type="binding site" evidence="11">
    <location>
        <position position="144"/>
    </location>
    <ligand>
        <name>Zn(2+)</name>
        <dbReference type="ChEBI" id="CHEBI:29105"/>
        <label>2</label>
    </ligand>
</feature>
<reference evidence="13 14" key="1">
    <citation type="submission" date="2012-06" db="EMBL/GenBank/DDBJ databases">
        <title>Draft Genome Sequence of Lactobacillus hominis Strain CRBIP 24.179T, isolated from human intestine.</title>
        <authorList>
            <person name="Cousin S."/>
            <person name="Ma L."/>
            <person name="Bizet C."/>
            <person name="Loux V."/>
            <person name="Bouchier C."/>
            <person name="Clermont D."/>
            <person name="Creno S."/>
        </authorList>
    </citation>
    <scope>NUCLEOTIDE SEQUENCE [LARGE SCALE GENOMIC DNA]</scope>
    <source>
        <strain evidence="14">CRBIP 24.179T</strain>
    </source>
</reference>
<evidence type="ECO:0000259" key="12">
    <source>
        <dbReference type="Pfam" id="PF07687"/>
    </source>
</evidence>
<dbReference type="PROSITE" id="PS00759">
    <property type="entry name" value="ARGE_DAPE_CPG2_2"/>
    <property type="match status" value="1"/>
</dbReference>
<evidence type="ECO:0000256" key="9">
    <source>
        <dbReference type="NCBIfam" id="TIGR01882"/>
    </source>
</evidence>
<dbReference type="GO" id="GO:0008237">
    <property type="term" value="F:metallopeptidase activity"/>
    <property type="evidence" value="ECO:0007669"/>
    <property type="project" value="UniProtKB-KW"/>
</dbReference>
<feature type="binding site" evidence="11">
    <location>
        <position position="179"/>
    </location>
    <ligand>
        <name>Zn(2+)</name>
        <dbReference type="ChEBI" id="CHEBI:29105"/>
        <label>2</label>
    </ligand>
</feature>
<dbReference type="EMBL" id="CAKE01000003">
    <property type="protein sequence ID" value="CCI81460.1"/>
    <property type="molecule type" value="Genomic_DNA"/>
</dbReference>
<dbReference type="Pfam" id="PF07687">
    <property type="entry name" value="M20_dimer"/>
    <property type="match status" value="1"/>
</dbReference>
<dbReference type="GO" id="GO:0006508">
    <property type="term" value="P:proteolysis"/>
    <property type="evidence" value="ECO:0007669"/>
    <property type="project" value="UniProtKB-UniRule"/>
</dbReference>
<name>I7KGR2_9LACO</name>
<dbReference type="RefSeq" id="WP_008470234.1">
    <property type="nucleotide sequence ID" value="NZ_AYZP01000011.1"/>
</dbReference>
<evidence type="ECO:0000256" key="4">
    <source>
        <dbReference type="ARBA" id="ARBA00022670"/>
    </source>
</evidence>
<sequence>MSSVDNKYIQDKFIEYCKINTRSFDDVDKVPTSPNQVLLLKRIAVELARLGLTEISYSKQDAYTVGKLPANVDKDVAAIGFVAHVDTADFNSEKVKPQVHKNYDGKDIELGHGLTLSAKQFPSLKKHLGETLITASGDTLLGADDKAGIAGLLATLKYLIENPQVPHGDLWVAFGPDEEIGKGAARFDVSRFPVEFAYTLDNGDPGDIAFETFNAASAKIDFDGTVVHPGEAYGLMVNAALMASEFIQNLPTGEVPENSKDFDGYFMVLSNNGNVDHSEINLIIRDFDTESFKQKKQLVESIVQKLNQKYGPGRVSLQMHDQYHSPGDLIKKHPYVVNLVRHAYEKMGLTTKVIPFRGGTDGDFISEKGIPTPNLFNGGANFHGPYEYVTVESMALLAKTLVTIAQTHVEMDSNRDQTPLKRKY</sequence>